<proteinExistence type="predicted"/>
<gene>
    <name evidence="1" type="ORF">GLX28_03115</name>
</gene>
<accession>A0A6I4YI07</accession>
<protein>
    <submittedName>
        <fullName evidence="1">Uncharacterized protein</fullName>
    </submittedName>
</protein>
<keyword evidence="2" id="KW-1185">Reference proteome</keyword>
<dbReference type="EMBL" id="WVHK01000006">
    <property type="protein sequence ID" value="MXV18627.1"/>
    <property type="molecule type" value="Genomic_DNA"/>
</dbReference>
<dbReference type="Proteomes" id="UP000430519">
    <property type="component" value="Unassembled WGS sequence"/>
</dbReference>
<sequence>MPADLARDVLVHLRALAHLSAAEGAPVSAARFTHLADQLEAAVRRDLPRPLTREELLEEVGLRR</sequence>
<reference evidence="1 2" key="1">
    <citation type="submission" date="2019-11" db="EMBL/GenBank/DDBJ databases">
        <title>Genome sequence of Deinococcus xianganensis Y35, AI-2 producing algicidal bacterium, isolated from lake water.</title>
        <authorList>
            <person name="Li Y."/>
        </authorList>
    </citation>
    <scope>NUCLEOTIDE SEQUENCE [LARGE SCALE GENOMIC DNA]</scope>
    <source>
        <strain evidence="1 2">Y35</strain>
    </source>
</reference>
<organism evidence="1 2">
    <name type="scientific">Deinococcus xianganensis</name>
    <dbReference type="NCBI Taxonomy" id="1507289"/>
    <lineage>
        <taxon>Bacteria</taxon>
        <taxon>Thermotogati</taxon>
        <taxon>Deinococcota</taxon>
        <taxon>Deinococci</taxon>
        <taxon>Deinococcales</taxon>
        <taxon>Deinococcaceae</taxon>
        <taxon>Deinococcus</taxon>
    </lineage>
</organism>
<dbReference type="AlphaFoldDB" id="A0A6I4YI07"/>
<dbReference type="RefSeq" id="WP_160976648.1">
    <property type="nucleotide sequence ID" value="NZ_WVHK01000006.1"/>
</dbReference>
<name>A0A6I4YI07_9DEIO</name>
<evidence type="ECO:0000313" key="1">
    <source>
        <dbReference type="EMBL" id="MXV18627.1"/>
    </source>
</evidence>
<comment type="caution">
    <text evidence="1">The sequence shown here is derived from an EMBL/GenBank/DDBJ whole genome shotgun (WGS) entry which is preliminary data.</text>
</comment>
<evidence type="ECO:0000313" key="2">
    <source>
        <dbReference type="Proteomes" id="UP000430519"/>
    </source>
</evidence>